<dbReference type="OrthoDB" id="10384949at2759"/>
<evidence type="ECO:0000313" key="2">
    <source>
        <dbReference type="Proteomes" id="UP000290288"/>
    </source>
</evidence>
<dbReference type="AlphaFoldDB" id="A0A4Q2CX99"/>
<organism evidence="1 2">
    <name type="scientific">Candolleomyces aberdarensis</name>
    <dbReference type="NCBI Taxonomy" id="2316362"/>
    <lineage>
        <taxon>Eukaryota</taxon>
        <taxon>Fungi</taxon>
        <taxon>Dikarya</taxon>
        <taxon>Basidiomycota</taxon>
        <taxon>Agaricomycotina</taxon>
        <taxon>Agaricomycetes</taxon>
        <taxon>Agaricomycetidae</taxon>
        <taxon>Agaricales</taxon>
        <taxon>Agaricineae</taxon>
        <taxon>Psathyrellaceae</taxon>
        <taxon>Candolleomyces</taxon>
    </lineage>
</organism>
<dbReference type="Proteomes" id="UP000290288">
    <property type="component" value="Unassembled WGS sequence"/>
</dbReference>
<sequence length="138" mass="15257">MPQTSVLSIVDRQFGGAYPFADEKGKPDTESPPGCFISTTTPVAVSLSTENRVEAYLLQGETVIRREPNDKTLKLDVYFPPKNQDNGLEVGHLGNQSFSGFSYMAHYTKNGSKEANMKDESVIYRIQVEISAIACIVY</sequence>
<keyword evidence="2" id="KW-1185">Reference proteome</keyword>
<evidence type="ECO:0000313" key="1">
    <source>
        <dbReference type="EMBL" id="RXW11417.1"/>
    </source>
</evidence>
<name>A0A4Q2CX99_9AGAR</name>
<accession>A0A4Q2CX99</accession>
<protein>
    <submittedName>
        <fullName evidence="1">Uncharacterized protein</fullName>
    </submittedName>
</protein>
<gene>
    <name evidence="1" type="ORF">EST38_g14438</name>
</gene>
<dbReference type="EMBL" id="SDEE01001932">
    <property type="protein sequence ID" value="RXW11417.1"/>
    <property type="molecule type" value="Genomic_DNA"/>
</dbReference>
<reference evidence="1 2" key="1">
    <citation type="submission" date="2019-01" db="EMBL/GenBank/DDBJ databases">
        <title>Draft genome sequence of Psathyrella aberdarensis IHI B618.</title>
        <authorList>
            <person name="Buettner E."/>
            <person name="Kellner H."/>
        </authorList>
    </citation>
    <scope>NUCLEOTIDE SEQUENCE [LARGE SCALE GENOMIC DNA]</scope>
    <source>
        <strain evidence="1 2">IHI B618</strain>
    </source>
</reference>
<proteinExistence type="predicted"/>
<comment type="caution">
    <text evidence="1">The sequence shown here is derived from an EMBL/GenBank/DDBJ whole genome shotgun (WGS) entry which is preliminary data.</text>
</comment>